<dbReference type="InterPro" id="IPR001222">
    <property type="entry name" value="Znf_TFIIS"/>
</dbReference>
<dbReference type="Proteomes" id="UP000095281">
    <property type="component" value="Unplaced"/>
</dbReference>
<keyword evidence="12" id="KW-0539">Nucleus</keyword>
<accession>A0A1I8BL59</accession>
<organism evidence="24 25">
    <name type="scientific">Meloidogyne hapla</name>
    <name type="common">Root-knot nematode worm</name>
    <dbReference type="NCBI Taxonomy" id="6305"/>
    <lineage>
        <taxon>Eukaryota</taxon>
        <taxon>Metazoa</taxon>
        <taxon>Ecdysozoa</taxon>
        <taxon>Nematoda</taxon>
        <taxon>Chromadorea</taxon>
        <taxon>Rhabditida</taxon>
        <taxon>Tylenchina</taxon>
        <taxon>Tylenchomorpha</taxon>
        <taxon>Tylenchoidea</taxon>
        <taxon>Meloidogynidae</taxon>
        <taxon>Meloidogyninae</taxon>
        <taxon>Meloidogyne</taxon>
    </lineage>
</organism>
<evidence type="ECO:0000259" key="23">
    <source>
        <dbReference type="PROSITE" id="PS51133"/>
    </source>
</evidence>
<dbReference type="Pfam" id="PF11969">
    <property type="entry name" value="DcpS_C"/>
    <property type="match status" value="1"/>
</dbReference>
<evidence type="ECO:0000256" key="11">
    <source>
        <dbReference type="ARBA" id="ARBA00023163"/>
    </source>
</evidence>
<sequence>MINMEIMKWLWILKRILMLKTTLIYPANDFDIQKYRRQEAFILYETPEDYKNITCNYLVETKQMENLKWVYNFLDKKSEEERIIFENPDKQNGFILAPDLKWNGTNLDELYLLAVAHRRDLHSIRDLTPTELPLLENIRDECVKIIQEKYGLKKSQLKMYFHYQPTFYHLHVHIVHIKYEAPGLGCTSILLDTVIENLKIFPDFYAKATLPFIRKESDPLYKKYEEAGRNYFEKKAEGIQEMLVFCPICGTLLSLGEGNFCNQFSCKSCSYVLPIVEKLSSKIYTKKKEEEKILGGAEMWENAQVTNERCPVCSHDKAYFQQIQTRSADEPMTIFYRCASCAHRWKE</sequence>
<protein>
    <recommendedName>
        <fullName evidence="5">DNA-directed RNA polymerase III subunit RPC10</fullName>
        <ecNumber evidence="3">3.6.1.59</ecNumber>
    </recommendedName>
    <alternativeName>
        <fullName evidence="19">DNA-directed RNA polymerase III subunit K</fullName>
    </alternativeName>
    <alternativeName>
        <fullName evidence="15">Decapping scavenger enzyme</fullName>
    </alternativeName>
    <alternativeName>
        <fullName evidence="14">RNA polymerase III subunit C11</fullName>
    </alternativeName>
    <alternativeName>
        <fullName evidence="13">Scavenger mRNA-decapping enzyme DcpS</fullName>
    </alternativeName>
    <alternativeName>
        <fullName evidence="4">m7GpppX diphosphatase</fullName>
    </alternativeName>
</protein>
<dbReference type="FunFam" id="3.30.428.10:FF:000006">
    <property type="entry name" value="m7GpppX diphosphatase"/>
    <property type="match status" value="1"/>
</dbReference>
<dbReference type="WBParaSite" id="MhA1_Contig30.frz3.gene4">
    <property type="protein sequence ID" value="MhA1_Contig30.frz3.gene4"/>
    <property type="gene ID" value="MhA1_Contig30.frz3.gene4"/>
</dbReference>
<dbReference type="FunFam" id="2.20.25.10:FF:000005">
    <property type="entry name" value="DNA-directed RNA polymerase subunit"/>
    <property type="match status" value="1"/>
</dbReference>
<dbReference type="AlphaFoldDB" id="A0A1I8BL59"/>
<evidence type="ECO:0000313" key="25">
    <source>
        <dbReference type="WBParaSite" id="MhA1_Contig30.frz3.gene4"/>
    </source>
</evidence>
<feature type="signal peptide" evidence="22">
    <location>
        <begin position="1"/>
        <end position="26"/>
    </location>
</feature>
<dbReference type="GO" id="GO:0140932">
    <property type="term" value="F:5'-(N(7)-methyl 5'-triphosphoguanosine)-[mRNA] diphosphatase activity"/>
    <property type="evidence" value="ECO:0007669"/>
    <property type="project" value="UniProtKB-EC"/>
</dbReference>
<evidence type="ECO:0000313" key="24">
    <source>
        <dbReference type="Proteomes" id="UP000095281"/>
    </source>
</evidence>
<comment type="subunit">
    <text evidence="16">Component of the RNA polymerase III complex consisting of 17 subunits: a ten-subunit horseshoe-shaped catalytic core composed of POLR3A/RPC1, POLR3B/RPC2, POLR1C/RPAC1, POLR1D/RPAC2, POLR3K/RPC10, POLR2E/RPABC1, POLR2F/RPABC2, POLR2H/RPABC3, POLR2K/RPABC4 and POLR2L/RPABC5; a mobile stalk composed of two subunits POLR3H/RPC8 and CRCP/RPC9, protruding from the core and functioning primarily in transcription initiation; and additional subunits homologous to general transcription factors of the RNA polymerase II machinery, POLR3C/RPC3-POLR3F/RPC6-POLR3G/RPC7 heterotrimer required for transcription initiation and POLR3D/RPC4-POLR3E/RPC5 heterodimer involved in both transcription initiation and termination.</text>
</comment>
<dbReference type="InterPro" id="IPR034014">
    <property type="entry name" value="Zn_ribbon_RPC11_C"/>
</dbReference>
<keyword evidence="11 21" id="KW-0804">Transcription</keyword>
<dbReference type="Gene3D" id="2.20.25.10">
    <property type="match status" value="1"/>
</dbReference>
<evidence type="ECO:0000256" key="2">
    <source>
        <dbReference type="ARBA" id="ARBA00010208"/>
    </source>
</evidence>
<comment type="subcellular location">
    <subcellularLocation>
        <location evidence="1">Nucleus</location>
    </subcellularLocation>
</comment>
<comment type="function">
    <text evidence="18">Core component of RNA polymerase III (Pol III) which synthesizes small non-coding RNAs using the four ribonucleoside triphosphates as substrates. Can mediate Pol I proofreading of the nascent RNA transcript. Anchors into the Pol III active site to constantly monitor transcription fidelity, cleaves mis-incorporated 5'-ribonucleotides and restarts the transcription process. Once Pol III reaches the poly(dT) termination signal, can induce Pol III clamp opening and transcription termination. Pol III plays an important role in sensing and limiting infection by intracellular bacteria and DNA viruses. Acts as a nuclear and cytosolic DNA sensor involved in innate immune response. Can sense non-self dsDNA that serves as template for transcription into dsRNA. The non-self RNA polymerase III transcripts, such as Epstein-Barr virus-encoded RNAs (EBERs) induce type I interferon and NF-kappa-B through the RIG-I pathway.</text>
</comment>
<evidence type="ECO:0000256" key="6">
    <source>
        <dbReference type="ARBA" id="ARBA00022478"/>
    </source>
</evidence>
<dbReference type="Pfam" id="PF01096">
    <property type="entry name" value="Zn_ribbon_TFIIS"/>
    <property type="match status" value="1"/>
</dbReference>
<dbReference type="Gene3D" id="3.30.428.10">
    <property type="entry name" value="HIT-like"/>
    <property type="match status" value="1"/>
</dbReference>
<dbReference type="GO" id="GO:0000290">
    <property type="term" value="P:deadenylation-dependent decapping of nuclear-transcribed mRNA"/>
    <property type="evidence" value="ECO:0007669"/>
    <property type="project" value="InterPro"/>
</dbReference>
<comment type="similarity">
    <text evidence="2">Belongs to the HIT family.</text>
</comment>
<reference evidence="25" key="1">
    <citation type="submission" date="2016-11" db="UniProtKB">
        <authorList>
            <consortium name="WormBaseParasite"/>
        </authorList>
    </citation>
    <scope>IDENTIFICATION</scope>
</reference>
<keyword evidence="8 20" id="KW-0863">Zinc-finger</keyword>
<dbReference type="SUPFAM" id="SSF54197">
    <property type="entry name" value="HIT-like"/>
    <property type="match status" value="1"/>
</dbReference>
<comment type="catalytic activity">
    <reaction evidence="17">
        <text>a 5'-end (N(7)-methyl 5'-triphosphoguanosine)-ribonucleoside in mRNA + H2O = N(7)-methyl-GMP + a 5'-end diphospho-ribonucleoside in mRNA + 2 H(+)</text>
        <dbReference type="Rhea" id="RHEA:65388"/>
        <dbReference type="Rhea" id="RHEA-COMP:17165"/>
        <dbReference type="Rhea" id="RHEA-COMP:17167"/>
        <dbReference type="ChEBI" id="CHEBI:15377"/>
        <dbReference type="ChEBI" id="CHEBI:15378"/>
        <dbReference type="ChEBI" id="CHEBI:58285"/>
        <dbReference type="ChEBI" id="CHEBI:156461"/>
        <dbReference type="ChEBI" id="CHEBI:167616"/>
        <dbReference type="EC" id="3.6.1.59"/>
    </reaction>
</comment>
<keyword evidence="6 21" id="KW-0240">DNA-directed RNA polymerase</keyword>
<dbReference type="InterPro" id="IPR036265">
    <property type="entry name" value="HIT-like_sf"/>
</dbReference>
<dbReference type="PANTHER" id="PTHR12978:SF0">
    <property type="entry name" value="M7GPPPX DIPHOSPHATASE"/>
    <property type="match status" value="1"/>
</dbReference>
<dbReference type="GO" id="GO:0006383">
    <property type="term" value="P:transcription by RNA polymerase III"/>
    <property type="evidence" value="ECO:0007669"/>
    <property type="project" value="UniProtKB-ARBA"/>
</dbReference>
<evidence type="ECO:0000256" key="4">
    <source>
        <dbReference type="ARBA" id="ARBA00015636"/>
    </source>
</evidence>
<evidence type="ECO:0000256" key="1">
    <source>
        <dbReference type="ARBA" id="ARBA00004123"/>
    </source>
</evidence>
<comment type="similarity">
    <text evidence="21">Belongs to the archaeal rpoM/eukaryotic RPA12/RPB9/RPC11 RNA polymerase family.</text>
</comment>
<evidence type="ECO:0000256" key="12">
    <source>
        <dbReference type="ARBA" id="ARBA00023242"/>
    </source>
</evidence>
<feature type="domain" description="TFIIS-type" evidence="23">
    <location>
        <begin position="306"/>
        <end position="346"/>
    </location>
</feature>
<evidence type="ECO:0000256" key="14">
    <source>
        <dbReference type="ARBA" id="ARBA00029985"/>
    </source>
</evidence>
<evidence type="ECO:0000256" key="17">
    <source>
        <dbReference type="ARBA" id="ARBA00048222"/>
    </source>
</evidence>
<evidence type="ECO:0000256" key="18">
    <source>
        <dbReference type="ARBA" id="ARBA00054653"/>
    </source>
</evidence>
<name>A0A1I8BL59_MELHA</name>
<dbReference type="PANTHER" id="PTHR12978">
    <property type="entry name" value="HISTIDINE TRIAD HIT PROTEIN MEMBER"/>
    <property type="match status" value="1"/>
</dbReference>
<evidence type="ECO:0000256" key="20">
    <source>
        <dbReference type="PROSITE-ProRule" id="PRU00472"/>
    </source>
</evidence>
<dbReference type="GO" id="GO:0008270">
    <property type="term" value="F:zinc ion binding"/>
    <property type="evidence" value="ECO:0007669"/>
    <property type="project" value="UniProtKB-KW"/>
</dbReference>
<keyword evidence="22" id="KW-0732">Signal</keyword>
<dbReference type="GO" id="GO:0005666">
    <property type="term" value="C:RNA polymerase III complex"/>
    <property type="evidence" value="ECO:0007669"/>
    <property type="project" value="UniProtKB-ARBA"/>
</dbReference>
<evidence type="ECO:0000256" key="10">
    <source>
        <dbReference type="ARBA" id="ARBA00022833"/>
    </source>
</evidence>
<evidence type="ECO:0000256" key="7">
    <source>
        <dbReference type="ARBA" id="ARBA00022723"/>
    </source>
</evidence>
<dbReference type="InterPro" id="IPR008594">
    <property type="entry name" value="DcpS/DCS2"/>
</dbReference>
<keyword evidence="24" id="KW-1185">Reference proteome</keyword>
<proteinExistence type="inferred from homology"/>
<dbReference type="GO" id="GO:0000932">
    <property type="term" value="C:P-body"/>
    <property type="evidence" value="ECO:0007669"/>
    <property type="project" value="TreeGrafter"/>
</dbReference>
<dbReference type="PROSITE" id="PS00466">
    <property type="entry name" value="ZF_TFIIS_1"/>
    <property type="match status" value="1"/>
</dbReference>
<keyword evidence="10" id="KW-0862">Zinc</keyword>
<evidence type="ECO:0000256" key="13">
    <source>
        <dbReference type="ARBA" id="ARBA00029885"/>
    </source>
</evidence>
<dbReference type="CDD" id="cd10509">
    <property type="entry name" value="Zn-ribbon_RPC11"/>
    <property type="match status" value="1"/>
</dbReference>
<evidence type="ECO:0000256" key="19">
    <source>
        <dbReference type="ARBA" id="ARBA00078854"/>
    </source>
</evidence>
<evidence type="ECO:0000256" key="8">
    <source>
        <dbReference type="ARBA" id="ARBA00022771"/>
    </source>
</evidence>
<dbReference type="SUPFAM" id="SSF57783">
    <property type="entry name" value="Zinc beta-ribbon"/>
    <property type="match status" value="1"/>
</dbReference>
<evidence type="ECO:0000256" key="9">
    <source>
        <dbReference type="ARBA" id="ARBA00022801"/>
    </source>
</evidence>
<dbReference type="SMART" id="SM00440">
    <property type="entry name" value="ZnF_C2C2"/>
    <property type="match status" value="1"/>
</dbReference>
<feature type="chain" id="PRO_5009315910" description="DNA-directed RNA polymerase III subunit RPC10" evidence="22">
    <location>
        <begin position="27"/>
        <end position="347"/>
    </location>
</feature>
<keyword evidence="7 21" id="KW-0479">Metal-binding</keyword>
<evidence type="ECO:0000256" key="16">
    <source>
        <dbReference type="ARBA" id="ARBA00044007"/>
    </source>
</evidence>
<evidence type="ECO:0000256" key="5">
    <source>
        <dbReference type="ARBA" id="ARBA00020093"/>
    </source>
</evidence>
<keyword evidence="9" id="KW-0378">Hydrolase</keyword>
<dbReference type="GO" id="GO:0000340">
    <property type="term" value="F:RNA 7-methylguanosine cap binding"/>
    <property type="evidence" value="ECO:0007669"/>
    <property type="project" value="TreeGrafter"/>
</dbReference>
<dbReference type="OMA" id="MINMEIM"/>
<evidence type="ECO:0000256" key="21">
    <source>
        <dbReference type="RuleBase" id="RU003474"/>
    </source>
</evidence>
<evidence type="ECO:0000256" key="22">
    <source>
        <dbReference type="SAM" id="SignalP"/>
    </source>
</evidence>
<evidence type="ECO:0000256" key="3">
    <source>
        <dbReference type="ARBA" id="ARBA00012520"/>
    </source>
</evidence>
<evidence type="ECO:0000256" key="15">
    <source>
        <dbReference type="ARBA" id="ARBA00030609"/>
    </source>
</evidence>
<dbReference type="PROSITE" id="PS51133">
    <property type="entry name" value="ZF_TFIIS_2"/>
    <property type="match status" value="1"/>
</dbReference>
<dbReference type="EC" id="3.6.1.59" evidence="3"/>
<dbReference type="SMART" id="SM00661">
    <property type="entry name" value="RPOL9"/>
    <property type="match status" value="1"/>
</dbReference>
<dbReference type="InterPro" id="IPR001529">
    <property type="entry name" value="Zn_ribbon_RPB9"/>
</dbReference>